<keyword evidence="2" id="KW-1185">Reference proteome</keyword>
<evidence type="ECO:0000313" key="1">
    <source>
        <dbReference type="EMBL" id="KAJ6839886.1"/>
    </source>
</evidence>
<comment type="caution">
    <text evidence="1">The sequence shown here is derived from an EMBL/GenBank/DDBJ whole genome shotgun (WGS) entry which is preliminary data.</text>
</comment>
<accession>A0AAX6HFR6</accession>
<organism evidence="1 2">
    <name type="scientific">Iris pallida</name>
    <name type="common">Sweet iris</name>
    <dbReference type="NCBI Taxonomy" id="29817"/>
    <lineage>
        <taxon>Eukaryota</taxon>
        <taxon>Viridiplantae</taxon>
        <taxon>Streptophyta</taxon>
        <taxon>Embryophyta</taxon>
        <taxon>Tracheophyta</taxon>
        <taxon>Spermatophyta</taxon>
        <taxon>Magnoliopsida</taxon>
        <taxon>Liliopsida</taxon>
        <taxon>Asparagales</taxon>
        <taxon>Iridaceae</taxon>
        <taxon>Iridoideae</taxon>
        <taxon>Irideae</taxon>
        <taxon>Iris</taxon>
    </lineage>
</organism>
<sequence>MGKWGLTGGKGRRCSAIGGGLGSCSAEGFTVSRRKRDGSRGWRSCAGARRTASTINMRRRPRWAEQPRYFGAVVSGQYQPRSSSGAVQR</sequence>
<dbReference type="PROSITE" id="PS51257">
    <property type="entry name" value="PROKAR_LIPOPROTEIN"/>
    <property type="match status" value="1"/>
</dbReference>
<reference evidence="1" key="2">
    <citation type="submission" date="2023-04" db="EMBL/GenBank/DDBJ databases">
        <authorList>
            <person name="Bruccoleri R.E."/>
            <person name="Oakeley E.J."/>
            <person name="Faust A.-M."/>
            <person name="Dessus-Babus S."/>
            <person name="Altorfer M."/>
            <person name="Burckhardt D."/>
            <person name="Oertli M."/>
            <person name="Naumann U."/>
            <person name="Petersen F."/>
            <person name="Wong J."/>
        </authorList>
    </citation>
    <scope>NUCLEOTIDE SEQUENCE</scope>
    <source>
        <strain evidence="1">GSM-AAB239-AS_SAM_17_03QT</strain>
        <tissue evidence="1">Leaf</tissue>
    </source>
</reference>
<dbReference type="Proteomes" id="UP001140949">
    <property type="component" value="Unassembled WGS sequence"/>
</dbReference>
<dbReference type="AlphaFoldDB" id="A0AAX6HFR6"/>
<evidence type="ECO:0000313" key="2">
    <source>
        <dbReference type="Proteomes" id="UP001140949"/>
    </source>
</evidence>
<reference evidence="1" key="1">
    <citation type="journal article" date="2023" name="GigaByte">
        <title>Genome assembly of the bearded iris, Iris pallida Lam.</title>
        <authorList>
            <person name="Bruccoleri R.E."/>
            <person name="Oakeley E.J."/>
            <person name="Faust A.M.E."/>
            <person name="Altorfer M."/>
            <person name="Dessus-Babus S."/>
            <person name="Burckhardt D."/>
            <person name="Oertli M."/>
            <person name="Naumann U."/>
            <person name="Petersen F."/>
            <person name="Wong J."/>
        </authorList>
    </citation>
    <scope>NUCLEOTIDE SEQUENCE</scope>
    <source>
        <strain evidence="1">GSM-AAB239-AS_SAM_17_03QT</strain>
    </source>
</reference>
<gene>
    <name evidence="1" type="ORF">M6B38_312000</name>
</gene>
<protein>
    <submittedName>
        <fullName evidence="1">Extensin</fullName>
    </submittedName>
</protein>
<name>A0AAX6HFR6_IRIPA</name>
<dbReference type="EMBL" id="JANAVB010009599">
    <property type="protein sequence ID" value="KAJ6839886.1"/>
    <property type="molecule type" value="Genomic_DNA"/>
</dbReference>
<proteinExistence type="predicted"/>